<keyword evidence="3" id="KW-1185">Reference proteome</keyword>
<dbReference type="RefSeq" id="WP_165357206.1">
    <property type="nucleotide sequence ID" value="NZ_ML142907.1"/>
</dbReference>
<dbReference type="AlphaFoldDB" id="A0A444VQ27"/>
<gene>
    <name evidence="2" type="ORF">DN53_00815</name>
</gene>
<accession>A0A444VQ27</accession>
<name>A0A444VQ27_9FLAO</name>
<evidence type="ECO:0000256" key="1">
    <source>
        <dbReference type="SAM" id="MobiDB-lite"/>
    </source>
</evidence>
<dbReference type="Proteomes" id="UP000290261">
    <property type="component" value="Unassembled WGS sequence"/>
</dbReference>
<feature type="region of interest" description="Disordered" evidence="1">
    <location>
        <begin position="116"/>
        <end position="136"/>
    </location>
</feature>
<dbReference type="Pfam" id="PF11617">
    <property type="entry name" value="Cu-binding_MopE"/>
    <property type="match status" value="1"/>
</dbReference>
<proteinExistence type="predicted"/>
<dbReference type="EMBL" id="JJMP01000001">
    <property type="protein sequence ID" value="RYC52792.1"/>
    <property type="molecule type" value="Genomic_DNA"/>
</dbReference>
<protein>
    <submittedName>
        <fullName evidence="2">Uncharacterized protein</fullName>
    </submittedName>
</protein>
<sequence>MKHPKLLGPMALALFLVLNNSCGKDDPCKETTFYLDNDGDGEGDSAKPQMACEKPDKHVANANDPDDTNANIFSSCTKVTYYLDNDGDTFGNPDQSMELCDGVTAPDKYVTDNTDCNDTDSDIHPSAQDTPNDGVDSDCDGTYESIIWTGPNKVFSKDKNDDWTDPQYQDMITEKVTFTRQDNDYLFNLTWWEDNIGNAPVHGQDASDLAWEFWGPPVNSVSNITGHNPTGGTKGVRWTLLDIDTPNTASWNNFQFYGTLGDNTHFYSLNNIATMARNMNYSPLNNVTDIINDFTIEVNSQSENQQAHMAELVGRTLGVWLVEEDIYFTLKFTEWTTAANGGTITYERSTPITL</sequence>
<organism evidence="2 3">
    <name type="scientific">Flagellimonas olearia</name>
    <dbReference type="NCBI Taxonomy" id="552546"/>
    <lineage>
        <taxon>Bacteria</taxon>
        <taxon>Pseudomonadati</taxon>
        <taxon>Bacteroidota</taxon>
        <taxon>Flavobacteriia</taxon>
        <taxon>Flavobacteriales</taxon>
        <taxon>Flavobacteriaceae</taxon>
        <taxon>Flagellimonas</taxon>
    </lineage>
</organism>
<evidence type="ECO:0000313" key="2">
    <source>
        <dbReference type="EMBL" id="RYC52792.1"/>
    </source>
</evidence>
<reference evidence="2 3" key="1">
    <citation type="submission" date="2014-04" db="EMBL/GenBank/DDBJ databases">
        <title>Whole genome of Muricauda olearia.</title>
        <authorList>
            <person name="Zhang X.-H."/>
            <person name="Tang K."/>
        </authorList>
    </citation>
    <scope>NUCLEOTIDE SEQUENCE [LARGE SCALE GENOMIC DNA]</scope>
    <source>
        <strain evidence="2 3">Th120</strain>
    </source>
</reference>
<evidence type="ECO:0000313" key="3">
    <source>
        <dbReference type="Proteomes" id="UP000290261"/>
    </source>
</evidence>
<dbReference type="InterPro" id="IPR021655">
    <property type="entry name" value="Put_metal-bd"/>
</dbReference>
<comment type="caution">
    <text evidence="2">The sequence shown here is derived from an EMBL/GenBank/DDBJ whole genome shotgun (WGS) entry which is preliminary data.</text>
</comment>